<sequence length="115" mass="12675">MTDTKLSSVTTRSSDEARLHSCCQRLQKLQHAVSAYDDYDNASARPGPPINVAERPTRAASPPSLTGTDRRTSSSHLTLQEHGAAAKGVVSSKTFMNKRKDGRMMKAQWGWIWTS</sequence>
<dbReference type="Proteomes" id="UP000008062">
    <property type="component" value="Chromosome 14"/>
</dbReference>
<gene>
    <name evidence="2" type="ORF">MYCGRDRAFT_97553</name>
</gene>
<evidence type="ECO:0000313" key="2">
    <source>
        <dbReference type="EMBL" id="EGP82381.1"/>
    </source>
</evidence>
<dbReference type="EMBL" id="CM001209">
    <property type="protein sequence ID" value="EGP82381.1"/>
    <property type="molecule type" value="Genomic_DNA"/>
</dbReference>
<dbReference type="HOGENOM" id="CLU_2110856_0_0_1"/>
<reference evidence="2 3" key="1">
    <citation type="journal article" date="2011" name="PLoS Genet.">
        <title>Finished genome of the fungal wheat pathogen Mycosphaerella graminicola reveals dispensome structure, chromosome plasticity, and stealth pathogenesis.</title>
        <authorList>
            <person name="Goodwin S.B."/>
            <person name="Ben M'barek S."/>
            <person name="Dhillon B."/>
            <person name="Wittenberg A.H.J."/>
            <person name="Crane C.F."/>
            <person name="Hane J.K."/>
            <person name="Foster A.J."/>
            <person name="Van der Lee T.A.J."/>
            <person name="Grimwood J."/>
            <person name="Aerts A."/>
            <person name="Antoniw J."/>
            <person name="Bailey A."/>
            <person name="Bluhm B."/>
            <person name="Bowler J."/>
            <person name="Bristow J."/>
            <person name="van der Burgt A."/>
            <person name="Canto-Canche B."/>
            <person name="Churchill A.C.L."/>
            <person name="Conde-Ferraez L."/>
            <person name="Cools H.J."/>
            <person name="Coutinho P.M."/>
            <person name="Csukai M."/>
            <person name="Dehal P."/>
            <person name="De Wit P."/>
            <person name="Donzelli B."/>
            <person name="van de Geest H.C."/>
            <person name="van Ham R.C.H.J."/>
            <person name="Hammond-Kosack K.E."/>
            <person name="Henrissat B."/>
            <person name="Kilian A."/>
            <person name="Kobayashi A.K."/>
            <person name="Koopmann E."/>
            <person name="Kourmpetis Y."/>
            <person name="Kuzniar A."/>
            <person name="Lindquist E."/>
            <person name="Lombard V."/>
            <person name="Maliepaard C."/>
            <person name="Martins N."/>
            <person name="Mehrabi R."/>
            <person name="Nap J.P.H."/>
            <person name="Ponomarenko A."/>
            <person name="Rudd J.J."/>
            <person name="Salamov A."/>
            <person name="Schmutz J."/>
            <person name="Schouten H.J."/>
            <person name="Shapiro H."/>
            <person name="Stergiopoulos I."/>
            <person name="Torriani S.F.F."/>
            <person name="Tu H."/>
            <person name="de Vries R.P."/>
            <person name="Waalwijk C."/>
            <person name="Ware S.B."/>
            <person name="Wiebenga A."/>
            <person name="Zwiers L.-H."/>
            <person name="Oliver R.P."/>
            <person name="Grigoriev I.V."/>
            <person name="Kema G.H.J."/>
        </authorList>
    </citation>
    <scope>NUCLEOTIDE SEQUENCE [LARGE SCALE GENOMIC DNA]</scope>
    <source>
        <strain evidence="3">CBS 115943 / IPO323</strain>
    </source>
</reference>
<dbReference type="AlphaFoldDB" id="F9XQK9"/>
<dbReference type="RefSeq" id="XP_003847405.1">
    <property type="nucleotide sequence ID" value="XM_003847357.1"/>
</dbReference>
<dbReference type="InParanoid" id="F9XQK9"/>
<name>F9XQK9_ZYMTI</name>
<protein>
    <submittedName>
        <fullName evidence="2">Uncharacterized protein</fullName>
    </submittedName>
</protein>
<dbReference type="KEGG" id="ztr:MYCGRDRAFT_97553"/>
<organism evidence="2 3">
    <name type="scientific">Zymoseptoria tritici (strain CBS 115943 / IPO323)</name>
    <name type="common">Speckled leaf blotch fungus</name>
    <name type="synonym">Septoria tritici</name>
    <dbReference type="NCBI Taxonomy" id="336722"/>
    <lineage>
        <taxon>Eukaryota</taxon>
        <taxon>Fungi</taxon>
        <taxon>Dikarya</taxon>
        <taxon>Ascomycota</taxon>
        <taxon>Pezizomycotina</taxon>
        <taxon>Dothideomycetes</taxon>
        <taxon>Dothideomycetidae</taxon>
        <taxon>Mycosphaerellales</taxon>
        <taxon>Mycosphaerellaceae</taxon>
        <taxon>Zymoseptoria</taxon>
    </lineage>
</organism>
<keyword evidence="3" id="KW-1185">Reference proteome</keyword>
<dbReference type="GeneID" id="13400607"/>
<feature type="region of interest" description="Disordered" evidence="1">
    <location>
        <begin position="37"/>
        <end position="92"/>
    </location>
</feature>
<dbReference type="VEuPathDB" id="FungiDB:ZTRI_14.29"/>
<accession>F9XQK9</accession>
<evidence type="ECO:0000256" key="1">
    <source>
        <dbReference type="SAM" id="MobiDB-lite"/>
    </source>
</evidence>
<evidence type="ECO:0000313" key="3">
    <source>
        <dbReference type="Proteomes" id="UP000008062"/>
    </source>
</evidence>
<proteinExistence type="predicted"/>